<name>A0ABW5KS96_9FLAO</name>
<keyword evidence="2" id="KW-0012">Acyltransferase</keyword>
<organism evidence="2 3">
    <name type="scientific">Bizionia sediminis</name>
    <dbReference type="NCBI Taxonomy" id="1737064"/>
    <lineage>
        <taxon>Bacteria</taxon>
        <taxon>Pseudomonadati</taxon>
        <taxon>Bacteroidota</taxon>
        <taxon>Flavobacteriia</taxon>
        <taxon>Flavobacteriales</taxon>
        <taxon>Flavobacteriaceae</taxon>
        <taxon>Bizionia</taxon>
    </lineage>
</organism>
<dbReference type="InterPro" id="IPR016181">
    <property type="entry name" value="Acyl_CoA_acyltransferase"/>
</dbReference>
<dbReference type="PROSITE" id="PS51729">
    <property type="entry name" value="GNAT_YJDJ"/>
    <property type="match status" value="1"/>
</dbReference>
<keyword evidence="3" id="KW-1185">Reference proteome</keyword>
<reference evidence="3" key="1">
    <citation type="journal article" date="2019" name="Int. J. Syst. Evol. Microbiol.">
        <title>The Global Catalogue of Microorganisms (GCM) 10K type strain sequencing project: providing services to taxonomists for standard genome sequencing and annotation.</title>
        <authorList>
            <consortium name="The Broad Institute Genomics Platform"/>
            <consortium name="The Broad Institute Genome Sequencing Center for Infectious Disease"/>
            <person name="Wu L."/>
            <person name="Ma J."/>
        </authorList>
    </citation>
    <scope>NUCLEOTIDE SEQUENCE [LARGE SCALE GENOMIC DNA]</scope>
    <source>
        <strain evidence="3">KCTC 42587</strain>
    </source>
</reference>
<proteinExistence type="predicted"/>
<keyword evidence="2" id="KW-0808">Transferase</keyword>
<feature type="domain" description="N-acetyltransferase" evidence="1">
    <location>
        <begin position="6"/>
        <end position="94"/>
    </location>
</feature>
<evidence type="ECO:0000313" key="2">
    <source>
        <dbReference type="EMBL" id="MFD2550775.1"/>
    </source>
</evidence>
<gene>
    <name evidence="2" type="ORF">ACFSQP_02995</name>
</gene>
<sequence>MEIKHHKESEGGTFYAEVNGKRQAEMTYTLKANDTVDIYHTHVDEALQGEGVGYKLVAAAVQFLRQNNLKAEASCSYAAHVFKKNREDYADVLV</sequence>
<dbReference type="SUPFAM" id="SSF55729">
    <property type="entry name" value="Acyl-CoA N-acyltransferases (Nat)"/>
    <property type="match status" value="1"/>
</dbReference>
<dbReference type="InterPro" id="IPR045057">
    <property type="entry name" value="Gcn5-rel_NAT"/>
</dbReference>
<dbReference type="Gene3D" id="3.40.630.30">
    <property type="match status" value="1"/>
</dbReference>
<comment type="caution">
    <text evidence="2">The sequence shown here is derived from an EMBL/GenBank/DDBJ whole genome shotgun (WGS) entry which is preliminary data.</text>
</comment>
<dbReference type="GO" id="GO:0016746">
    <property type="term" value="F:acyltransferase activity"/>
    <property type="evidence" value="ECO:0007669"/>
    <property type="project" value="UniProtKB-KW"/>
</dbReference>
<dbReference type="InterPro" id="IPR031165">
    <property type="entry name" value="GNAT_YJDJ"/>
</dbReference>
<protein>
    <submittedName>
        <fullName evidence="2">GNAT family N-acetyltransferase</fullName>
        <ecNumber evidence="2">2.3.1.-</ecNumber>
    </submittedName>
</protein>
<dbReference type="Proteomes" id="UP001597472">
    <property type="component" value="Unassembled WGS sequence"/>
</dbReference>
<dbReference type="RefSeq" id="WP_376891654.1">
    <property type="nucleotide sequence ID" value="NZ_JBHULS010000001.1"/>
</dbReference>
<dbReference type="Pfam" id="PF14542">
    <property type="entry name" value="Acetyltransf_CG"/>
    <property type="match status" value="1"/>
</dbReference>
<dbReference type="PANTHER" id="PTHR31435">
    <property type="entry name" value="PROTEIN NATD1"/>
    <property type="match status" value="1"/>
</dbReference>
<dbReference type="PANTHER" id="PTHR31435:SF9">
    <property type="entry name" value="PROTEIN NATD1"/>
    <property type="match status" value="1"/>
</dbReference>
<evidence type="ECO:0000313" key="3">
    <source>
        <dbReference type="Proteomes" id="UP001597472"/>
    </source>
</evidence>
<evidence type="ECO:0000259" key="1">
    <source>
        <dbReference type="PROSITE" id="PS51729"/>
    </source>
</evidence>
<dbReference type="EMBL" id="JBHULS010000001">
    <property type="protein sequence ID" value="MFD2550775.1"/>
    <property type="molecule type" value="Genomic_DNA"/>
</dbReference>
<accession>A0ABW5KS96</accession>
<dbReference type="EC" id="2.3.1.-" evidence="2"/>